<feature type="domain" description="Ancillary SecYEG translocon subunit/Cell division coordinator CpoB TPR" evidence="8">
    <location>
        <begin position="15"/>
        <end position="219"/>
    </location>
</feature>
<dbReference type="InterPro" id="IPR026039">
    <property type="entry name" value="YfgM"/>
</dbReference>
<comment type="subcellular location">
    <subcellularLocation>
        <location evidence="2">Cell membrane</location>
    </subcellularLocation>
    <subcellularLocation>
        <location evidence="1">Membrane</location>
        <topology evidence="1">Single-pass membrane protein</topology>
    </subcellularLocation>
</comment>
<dbReference type="PIRSF" id="PIRSF006170">
    <property type="entry name" value="YfgM"/>
    <property type="match status" value="1"/>
</dbReference>
<dbReference type="InterPro" id="IPR018704">
    <property type="entry name" value="SecYEG/CpoB_TPR"/>
</dbReference>
<dbReference type="EMBL" id="BMIY01000004">
    <property type="protein sequence ID" value="GGG55380.1"/>
    <property type="molecule type" value="Genomic_DNA"/>
</dbReference>
<sequence>MALSASEEETLESLKRWWDESGKQLALGIAVVAAGYFGWQFWQNSQTQQAAEASAIYDRMSQLIVVAPGQPVDPASADQARGMINTLKNEHSETIYALYAALFAAQLDVLNGNLQSARQELEWLLDNTQSGFFASTDESLIRLAQLRLGRIMLSQGETDEALALVNSVDGQAMQAEFDELKGDIHLERGERDLALPAYEAAAAAGTPTPILEMKITELQGAM</sequence>
<dbReference type="PANTHER" id="PTHR38035:SF1">
    <property type="entry name" value="ANCILLARY SECYEG TRANSLOCON SUBUNIT"/>
    <property type="match status" value="1"/>
</dbReference>
<evidence type="ECO:0000256" key="1">
    <source>
        <dbReference type="ARBA" id="ARBA00004167"/>
    </source>
</evidence>
<evidence type="ECO:0000259" key="8">
    <source>
        <dbReference type="Pfam" id="PF09976"/>
    </source>
</evidence>
<evidence type="ECO:0000256" key="2">
    <source>
        <dbReference type="ARBA" id="ARBA00004236"/>
    </source>
</evidence>
<accession>A0A917GSV7</accession>
<dbReference type="GO" id="GO:0005886">
    <property type="term" value="C:plasma membrane"/>
    <property type="evidence" value="ECO:0007669"/>
    <property type="project" value="UniProtKB-SubCell"/>
</dbReference>
<gene>
    <name evidence="9" type="ORF">GCM10011403_10590</name>
</gene>
<evidence type="ECO:0000256" key="3">
    <source>
        <dbReference type="ARBA" id="ARBA00022475"/>
    </source>
</evidence>
<dbReference type="AlphaFoldDB" id="A0A917GSV7"/>
<evidence type="ECO:0000313" key="10">
    <source>
        <dbReference type="Proteomes" id="UP000627715"/>
    </source>
</evidence>
<dbReference type="OrthoDB" id="9789675at2"/>
<keyword evidence="7" id="KW-0143">Chaperone</keyword>
<protein>
    <recommendedName>
        <fullName evidence="8">Ancillary SecYEG translocon subunit/Cell division coordinator CpoB TPR domain-containing protein</fullName>
    </recommendedName>
</protein>
<evidence type="ECO:0000256" key="7">
    <source>
        <dbReference type="ARBA" id="ARBA00023186"/>
    </source>
</evidence>
<proteinExistence type="predicted"/>
<dbReference type="Proteomes" id="UP000627715">
    <property type="component" value="Unassembled WGS sequence"/>
</dbReference>
<dbReference type="RefSeq" id="WP_068812128.1">
    <property type="nucleotide sequence ID" value="NZ_BMIY01000004.1"/>
</dbReference>
<keyword evidence="5" id="KW-1133">Transmembrane helix</keyword>
<evidence type="ECO:0000256" key="4">
    <source>
        <dbReference type="ARBA" id="ARBA00022692"/>
    </source>
</evidence>
<reference evidence="9" key="1">
    <citation type="journal article" date="2014" name="Int. J. Syst. Evol. Microbiol.">
        <title>Complete genome sequence of Corynebacterium casei LMG S-19264T (=DSM 44701T), isolated from a smear-ripened cheese.</title>
        <authorList>
            <consortium name="US DOE Joint Genome Institute (JGI-PGF)"/>
            <person name="Walter F."/>
            <person name="Albersmeier A."/>
            <person name="Kalinowski J."/>
            <person name="Ruckert C."/>
        </authorList>
    </citation>
    <scope>NUCLEOTIDE SEQUENCE</scope>
    <source>
        <strain evidence="9">CGMCC 1.15425</strain>
    </source>
</reference>
<keyword evidence="3" id="KW-1003">Cell membrane</keyword>
<dbReference type="GO" id="GO:0044877">
    <property type="term" value="F:protein-containing complex binding"/>
    <property type="evidence" value="ECO:0007669"/>
    <property type="project" value="InterPro"/>
</dbReference>
<evidence type="ECO:0000256" key="6">
    <source>
        <dbReference type="ARBA" id="ARBA00023136"/>
    </source>
</evidence>
<evidence type="ECO:0000313" key="9">
    <source>
        <dbReference type="EMBL" id="GGG55380.1"/>
    </source>
</evidence>
<dbReference type="Pfam" id="PF09976">
    <property type="entry name" value="TPR_21"/>
    <property type="match status" value="1"/>
</dbReference>
<dbReference type="PANTHER" id="PTHR38035">
    <property type="entry name" value="UPF0070 PROTEIN YFGM"/>
    <property type="match status" value="1"/>
</dbReference>
<organism evidence="9 10">
    <name type="scientific">Pseudohongiella nitratireducens</name>
    <dbReference type="NCBI Taxonomy" id="1768907"/>
    <lineage>
        <taxon>Bacteria</taxon>
        <taxon>Pseudomonadati</taxon>
        <taxon>Pseudomonadota</taxon>
        <taxon>Gammaproteobacteria</taxon>
        <taxon>Pseudomonadales</taxon>
        <taxon>Pseudohongiellaceae</taxon>
        <taxon>Pseudohongiella</taxon>
    </lineage>
</organism>
<comment type="caution">
    <text evidence="9">The sequence shown here is derived from an EMBL/GenBank/DDBJ whole genome shotgun (WGS) entry which is preliminary data.</text>
</comment>
<reference evidence="9" key="2">
    <citation type="submission" date="2020-09" db="EMBL/GenBank/DDBJ databases">
        <authorList>
            <person name="Sun Q."/>
            <person name="Zhou Y."/>
        </authorList>
    </citation>
    <scope>NUCLEOTIDE SEQUENCE</scope>
    <source>
        <strain evidence="9">CGMCC 1.15425</strain>
    </source>
</reference>
<keyword evidence="4" id="KW-0812">Transmembrane</keyword>
<evidence type="ECO:0000256" key="5">
    <source>
        <dbReference type="ARBA" id="ARBA00022989"/>
    </source>
</evidence>
<keyword evidence="10" id="KW-1185">Reference proteome</keyword>
<keyword evidence="6" id="KW-0472">Membrane</keyword>
<name>A0A917GSV7_9GAMM</name>